<feature type="transmembrane region" description="Helical" evidence="2">
    <location>
        <begin position="51"/>
        <end position="68"/>
    </location>
</feature>
<evidence type="ECO:0000313" key="4">
    <source>
        <dbReference type="EMBL" id="RDC60258.1"/>
    </source>
</evidence>
<dbReference type="AlphaFoldDB" id="A0A369QD94"/>
<dbReference type="EMBL" id="QBKA01000002">
    <property type="protein sequence ID" value="RDC60258.1"/>
    <property type="molecule type" value="Genomic_DNA"/>
</dbReference>
<accession>A0A369QD94</accession>
<dbReference type="Proteomes" id="UP000253727">
    <property type="component" value="Unassembled WGS sequence"/>
</dbReference>
<evidence type="ECO:0000313" key="5">
    <source>
        <dbReference type="Proteomes" id="UP000253727"/>
    </source>
</evidence>
<keyword evidence="5" id="KW-1185">Reference proteome</keyword>
<keyword evidence="3" id="KW-0732">Signal</keyword>
<organism evidence="4 5">
    <name type="scientific">Alteripontixanthobacter maritimus</name>
    <dbReference type="NCBI Taxonomy" id="2161824"/>
    <lineage>
        <taxon>Bacteria</taxon>
        <taxon>Pseudomonadati</taxon>
        <taxon>Pseudomonadota</taxon>
        <taxon>Alphaproteobacteria</taxon>
        <taxon>Sphingomonadales</taxon>
        <taxon>Erythrobacteraceae</taxon>
        <taxon>Alteripontixanthobacter</taxon>
    </lineage>
</organism>
<feature type="region of interest" description="Disordered" evidence="1">
    <location>
        <begin position="239"/>
        <end position="276"/>
    </location>
</feature>
<gene>
    <name evidence="4" type="ORF">HME9302_01459</name>
</gene>
<feature type="transmembrane region" description="Helical" evidence="2">
    <location>
        <begin position="89"/>
        <end position="109"/>
    </location>
</feature>
<name>A0A369QD94_9SPHN</name>
<feature type="compositionally biased region" description="Acidic residues" evidence="1">
    <location>
        <begin position="266"/>
        <end position="276"/>
    </location>
</feature>
<comment type="caution">
    <text evidence="4">The sequence shown here is derived from an EMBL/GenBank/DDBJ whole genome shotgun (WGS) entry which is preliminary data.</text>
</comment>
<evidence type="ECO:0000256" key="1">
    <source>
        <dbReference type="SAM" id="MobiDB-lite"/>
    </source>
</evidence>
<keyword evidence="2" id="KW-0472">Membrane</keyword>
<keyword evidence="2" id="KW-0812">Transmembrane</keyword>
<evidence type="ECO:0000256" key="2">
    <source>
        <dbReference type="SAM" id="Phobius"/>
    </source>
</evidence>
<reference evidence="4 5" key="1">
    <citation type="submission" date="2018-04" db="EMBL/GenBank/DDBJ databases">
        <title>Altererythrobacter sp. HME9302 genome sequencing and assembly.</title>
        <authorList>
            <person name="Kang H."/>
            <person name="Kim H."/>
            <person name="Joh K."/>
        </authorList>
    </citation>
    <scope>NUCLEOTIDE SEQUENCE [LARGE SCALE GENOMIC DNA]</scope>
    <source>
        <strain evidence="4 5">HME9302</strain>
    </source>
</reference>
<evidence type="ECO:0000256" key="3">
    <source>
        <dbReference type="SAM" id="SignalP"/>
    </source>
</evidence>
<keyword evidence="2" id="KW-1133">Transmembrane helix</keyword>
<feature type="signal peptide" evidence="3">
    <location>
        <begin position="1"/>
        <end position="40"/>
    </location>
</feature>
<proteinExistence type="predicted"/>
<protein>
    <submittedName>
        <fullName evidence="4">Uncharacterized protein</fullName>
    </submittedName>
</protein>
<feature type="chain" id="PRO_5016835510" evidence="3">
    <location>
        <begin position="41"/>
        <end position="276"/>
    </location>
</feature>
<sequence>MTPGRMLRPHDREKTMVHLRRFVCSAALATAMCVSAPSVAAAELGQPTIAPAIPVAAAPVLANADVTADNHRYRRYHRRGYRHHRRSGVGDVIAGVAIIGAVAAIANAASRNNRDRDYRYRDYRYRDVRGDTRYQRGEGLDRAANICRREIERDVRVERVDSVDRNANGWRVTGSLYNGEGFTCRIGADGRIDAVDYSGRYRGASVGGQDAYRQIEDRQWSADRYAAARARLGNDIPAATDYRGQATQRDVQPAYPGGPIPGEQPYEYDDEPANGG</sequence>